<dbReference type="GO" id="GO:0004588">
    <property type="term" value="F:orotate phosphoribosyltransferase activity"/>
    <property type="evidence" value="ECO:0007669"/>
    <property type="project" value="TreeGrafter"/>
</dbReference>
<dbReference type="Proteomes" id="UP000215289">
    <property type="component" value="Unassembled WGS sequence"/>
</dbReference>
<feature type="region of interest" description="Disordered" evidence="3">
    <location>
        <begin position="865"/>
        <end position="892"/>
    </location>
</feature>
<dbReference type="AlphaFoldDB" id="A0A3R7JG57"/>
<comment type="pathway">
    <text evidence="1">Pyrimidine metabolism; UMP biosynthesis via de novo pathway.</text>
</comment>
<proteinExistence type="predicted"/>
<keyword evidence="5" id="KW-1185">Reference proteome</keyword>
<name>A0A3R7JG57_9EURO</name>
<organism evidence="4 5">
    <name type="scientific">Aspergillus turcosus</name>
    <dbReference type="NCBI Taxonomy" id="1245748"/>
    <lineage>
        <taxon>Eukaryota</taxon>
        <taxon>Fungi</taxon>
        <taxon>Dikarya</taxon>
        <taxon>Ascomycota</taxon>
        <taxon>Pezizomycotina</taxon>
        <taxon>Eurotiomycetes</taxon>
        <taxon>Eurotiomycetidae</taxon>
        <taxon>Eurotiales</taxon>
        <taxon>Aspergillaceae</taxon>
        <taxon>Aspergillus</taxon>
        <taxon>Aspergillus subgen. Fumigati</taxon>
    </lineage>
</organism>
<feature type="compositionally biased region" description="Polar residues" evidence="3">
    <location>
        <begin position="183"/>
        <end position="194"/>
    </location>
</feature>
<dbReference type="PANTHER" id="PTHR19278">
    <property type="entry name" value="OROTATE PHOSPHORIBOSYLTRANSFERASE"/>
    <property type="match status" value="1"/>
</dbReference>
<sequence length="1011" mass="111860">MESPTQFESFSFRGNRIIAYLQTLARAKKGLPHGVPVCVSPSHTITSTESLLTLASLVGPHIAIFQVHADIIDDWSDETVRQLTLLAKRHAFLIWESGRILNATVDVVGKPKSETREVRNELVDLIRKKYTKGVVKAASWAGIATAWASGVAVGNQEADILIPTLKAAAREAVADSVQTIRTEITADNNPTESWLNGHDDSESKEDTDVDQQYLTLDYAVDESGLGLALRKYSTISLTQTISQHTEDSTESLLDSTPHLITQDGIPETNLQNLSNGDDLPPPPLLARGLVLCLPSMTDTSFTPEYRQSCIAAARANQDFVLGFLCSEPWHLISQRNDIFDTNSLQANGYETDTSAETPTHLAIFSMIPHKNGILTGREEDDDESDEEMSPTTPLAPELPSRLMNPLATKLHAIVGQGIKLRDAVVKHAVNGLTTSDSLNAPKLLHIPVTPFGLEHQATYSGMEARHNFLASSDGSGHPNQTLPRHTVAGFAADARQAASYFPTANGHEYGETRPLRRAEQYAKSIVNHADVIIEYTDLGSSTSSSSQADKHYWQVASQDLIQNSPYFRALLDPNKFSEGRQFMQQRAGHGQRSTHEVKEEEHDQSDIASGACLQRSLPTISLSSDRFLSRLAADAIELFLRILSYSSLEDDEKQGFDAELRVQPTSLVARLLETGDALNSPHVVREALQRSKYAYGKGKISLSKFDIPLLKINEDRIRQSIFIARFLDDAHAFQVLTHALIVGGSRYWMNGIESHVPTSPWAYLPDGIEEELYYRRQCVLNTITDLQAFFLRAYGALEEPPEPKPSNTAPSAAPTTLQPRQFQCRCGFGNSNACDAFHLGQMTRFFALRTKTIFIGSSLLDPDFTLDPEGEDGDGQDTPERPQPLPTAAVPPSDITSIISSLKQCPDYQLDANHTGCGVRRRFVPPLDCIERFVGDGRGLLGVDIRSWDEKKWPLASDSWANRARRKASLVDVRFSKIHAVHATPSGLLRPRTQEENARFLFTARRRNWEA</sequence>
<feature type="compositionally biased region" description="Acidic residues" evidence="3">
    <location>
        <begin position="865"/>
        <end position="877"/>
    </location>
</feature>
<evidence type="ECO:0000256" key="1">
    <source>
        <dbReference type="ARBA" id="ARBA00004725"/>
    </source>
</evidence>
<feature type="region of interest" description="Disordered" evidence="3">
    <location>
        <begin position="373"/>
        <end position="399"/>
    </location>
</feature>
<gene>
    <name evidence="4" type="ORF">CFD26_103797</name>
</gene>
<accession>A0A3R7JG57</accession>
<comment type="caution">
    <text evidence="4">The sequence shown here is derived from an EMBL/GenBank/DDBJ whole genome shotgun (WGS) entry which is preliminary data.</text>
</comment>
<feature type="region of interest" description="Disordered" evidence="3">
    <location>
        <begin position="583"/>
        <end position="605"/>
    </location>
</feature>
<dbReference type="EMBL" id="NIDN02000088">
    <property type="protein sequence ID" value="RLL97101.1"/>
    <property type="molecule type" value="Genomic_DNA"/>
</dbReference>
<dbReference type="STRING" id="1245748.A0A3R7JG57"/>
<dbReference type="GO" id="GO:0004590">
    <property type="term" value="F:orotidine-5'-phosphate decarboxylase activity"/>
    <property type="evidence" value="ECO:0007669"/>
    <property type="project" value="TreeGrafter"/>
</dbReference>
<dbReference type="GO" id="GO:0006222">
    <property type="term" value="P:UMP biosynthetic process"/>
    <property type="evidence" value="ECO:0007669"/>
    <property type="project" value="TreeGrafter"/>
</dbReference>
<dbReference type="PANTHER" id="PTHR19278:SF9">
    <property type="entry name" value="URIDINE 5'-MONOPHOSPHATE SYNTHASE"/>
    <property type="match status" value="1"/>
</dbReference>
<protein>
    <submittedName>
        <fullName evidence="4">Uncharacterized protein</fullName>
    </submittedName>
</protein>
<evidence type="ECO:0000256" key="3">
    <source>
        <dbReference type="SAM" id="MobiDB-lite"/>
    </source>
</evidence>
<dbReference type="InterPro" id="IPR013785">
    <property type="entry name" value="Aldolase_TIM"/>
</dbReference>
<keyword evidence="2" id="KW-0665">Pyrimidine biosynthesis</keyword>
<feature type="region of interest" description="Disordered" evidence="3">
    <location>
        <begin position="183"/>
        <end position="206"/>
    </location>
</feature>
<evidence type="ECO:0000313" key="5">
    <source>
        <dbReference type="Proteomes" id="UP000215289"/>
    </source>
</evidence>
<feature type="compositionally biased region" description="Acidic residues" evidence="3">
    <location>
        <begin position="378"/>
        <end position="388"/>
    </location>
</feature>
<feature type="compositionally biased region" description="Basic and acidic residues" evidence="3">
    <location>
        <begin position="593"/>
        <end position="605"/>
    </location>
</feature>
<reference evidence="4 5" key="1">
    <citation type="submission" date="2018-08" db="EMBL/GenBank/DDBJ databases">
        <title>Draft genome sequences of two Aspergillus turcosus clinical strains isolated from bronchoalveolar lavage fluid: one azole-susceptible and the other azole-resistant.</title>
        <authorList>
            <person name="Parent-Michaud M."/>
            <person name="Dufresne P.J."/>
            <person name="Fournier E."/>
            <person name="Martineau C."/>
            <person name="Moreira S."/>
            <person name="Perkins V."/>
            <person name="De Repentigny L."/>
            <person name="Dufresne S.F."/>
        </authorList>
    </citation>
    <scope>NUCLEOTIDE SEQUENCE [LARGE SCALE GENOMIC DNA]</scope>
    <source>
        <strain evidence="4">HMR AF 1038</strain>
    </source>
</reference>
<dbReference type="GO" id="GO:0019856">
    <property type="term" value="P:pyrimidine nucleobase biosynthetic process"/>
    <property type="evidence" value="ECO:0007669"/>
    <property type="project" value="TreeGrafter"/>
</dbReference>
<feature type="compositionally biased region" description="Basic and acidic residues" evidence="3">
    <location>
        <begin position="197"/>
        <end position="206"/>
    </location>
</feature>
<evidence type="ECO:0000313" key="4">
    <source>
        <dbReference type="EMBL" id="RLL97101.1"/>
    </source>
</evidence>
<dbReference type="OrthoDB" id="5398371at2759"/>
<dbReference type="Gene3D" id="3.20.20.70">
    <property type="entry name" value="Aldolase class I"/>
    <property type="match status" value="1"/>
</dbReference>
<evidence type="ECO:0000256" key="2">
    <source>
        <dbReference type="ARBA" id="ARBA00022975"/>
    </source>
</evidence>